<feature type="region of interest" description="Disordered" evidence="1">
    <location>
        <begin position="1"/>
        <end position="23"/>
    </location>
</feature>
<evidence type="ECO:0000313" key="2">
    <source>
        <dbReference type="EMBL" id="EFN73048.1"/>
    </source>
</evidence>
<accession>E2A0Z5</accession>
<dbReference type="AlphaFoldDB" id="E2A0Z5"/>
<name>E2A0Z5_CAMFO</name>
<reference evidence="2 3" key="1">
    <citation type="journal article" date="2010" name="Science">
        <title>Genomic comparison of the ants Camponotus floridanus and Harpegnathos saltator.</title>
        <authorList>
            <person name="Bonasio R."/>
            <person name="Zhang G."/>
            <person name="Ye C."/>
            <person name="Mutti N.S."/>
            <person name="Fang X."/>
            <person name="Qin N."/>
            <person name="Donahue G."/>
            <person name="Yang P."/>
            <person name="Li Q."/>
            <person name="Li C."/>
            <person name="Zhang P."/>
            <person name="Huang Z."/>
            <person name="Berger S.L."/>
            <person name="Reinberg D."/>
            <person name="Wang J."/>
            <person name="Liebig J."/>
        </authorList>
    </citation>
    <scope>NUCLEOTIDE SEQUENCE [LARGE SCALE GENOMIC DNA]</scope>
    <source>
        <strain evidence="3">C129</strain>
    </source>
</reference>
<organism evidence="3">
    <name type="scientific">Camponotus floridanus</name>
    <name type="common">Florida carpenter ant</name>
    <dbReference type="NCBI Taxonomy" id="104421"/>
    <lineage>
        <taxon>Eukaryota</taxon>
        <taxon>Metazoa</taxon>
        <taxon>Ecdysozoa</taxon>
        <taxon>Arthropoda</taxon>
        <taxon>Hexapoda</taxon>
        <taxon>Insecta</taxon>
        <taxon>Pterygota</taxon>
        <taxon>Neoptera</taxon>
        <taxon>Endopterygota</taxon>
        <taxon>Hymenoptera</taxon>
        <taxon>Apocrita</taxon>
        <taxon>Aculeata</taxon>
        <taxon>Formicoidea</taxon>
        <taxon>Formicidae</taxon>
        <taxon>Formicinae</taxon>
        <taxon>Camponotus</taxon>
    </lineage>
</organism>
<dbReference type="EMBL" id="GL435626">
    <property type="protein sequence ID" value="EFN73048.1"/>
    <property type="molecule type" value="Genomic_DNA"/>
</dbReference>
<sequence length="195" mass="21248">MSLDARDSIVEPNCGQQNSANPRKLFLAGSPSRGQAIRTSTVEVHLKGSDLRNQLDQSCKLCELKHSTRTLRVPQVPRERSNFTSLFSTDTRATTCHLSAAVKSVEIGTTRLYSRARLISGPRGVLCKQWRPVGGGNEREGSRTVTGGGVDVDDDDGGSGGERVYACGELKVFRDTRRPVFQALWAGQGSLRTSR</sequence>
<protein>
    <submittedName>
        <fullName evidence="2">Uncharacterized protein</fullName>
    </submittedName>
</protein>
<evidence type="ECO:0000313" key="3">
    <source>
        <dbReference type="Proteomes" id="UP000000311"/>
    </source>
</evidence>
<feature type="region of interest" description="Disordered" evidence="1">
    <location>
        <begin position="132"/>
        <end position="158"/>
    </location>
</feature>
<keyword evidence="3" id="KW-1185">Reference proteome</keyword>
<dbReference type="InParanoid" id="E2A0Z5"/>
<dbReference type="Proteomes" id="UP000000311">
    <property type="component" value="Unassembled WGS sequence"/>
</dbReference>
<evidence type="ECO:0000256" key="1">
    <source>
        <dbReference type="SAM" id="MobiDB-lite"/>
    </source>
</evidence>
<proteinExistence type="predicted"/>
<gene>
    <name evidence="2" type="ORF">EAG_11341</name>
</gene>